<evidence type="ECO:0000256" key="1">
    <source>
        <dbReference type="SAM" id="MobiDB-lite"/>
    </source>
</evidence>
<reference evidence="2 3" key="1">
    <citation type="submission" date="2018-06" db="EMBL/GenBank/DDBJ databases">
        <authorList>
            <consortium name="Pathogen Informatics"/>
            <person name="Doyle S."/>
        </authorList>
    </citation>
    <scope>NUCLEOTIDE SEQUENCE [LARGE SCALE GENOMIC DNA]</scope>
    <source>
        <strain evidence="2 3">NCTC10911</strain>
    </source>
</reference>
<dbReference type="EMBL" id="UFTT01000002">
    <property type="protein sequence ID" value="SUV64211.1"/>
    <property type="molecule type" value="Genomic_DNA"/>
</dbReference>
<dbReference type="AlphaFoldDB" id="A0A380ZZM8"/>
<protein>
    <submittedName>
        <fullName evidence="2">Uncharacterized protein</fullName>
    </submittedName>
</protein>
<accession>A0A380ZZM8</accession>
<evidence type="ECO:0000313" key="3">
    <source>
        <dbReference type="Proteomes" id="UP000255014"/>
    </source>
</evidence>
<name>A0A380ZZM8_BORPT</name>
<feature type="region of interest" description="Disordered" evidence="1">
    <location>
        <begin position="10"/>
        <end position="53"/>
    </location>
</feature>
<dbReference type="Proteomes" id="UP000255014">
    <property type="component" value="Unassembled WGS sequence"/>
</dbReference>
<organism evidence="2 3">
    <name type="scientific">Bordetella pertussis</name>
    <dbReference type="NCBI Taxonomy" id="520"/>
    <lineage>
        <taxon>Bacteria</taxon>
        <taxon>Pseudomonadati</taxon>
        <taxon>Pseudomonadota</taxon>
        <taxon>Betaproteobacteria</taxon>
        <taxon>Burkholderiales</taxon>
        <taxon>Alcaligenaceae</taxon>
        <taxon>Bordetella</taxon>
    </lineage>
</organism>
<feature type="compositionally biased region" description="Low complexity" evidence="1">
    <location>
        <begin position="21"/>
        <end position="36"/>
    </location>
</feature>
<proteinExistence type="predicted"/>
<sequence length="53" mass="5348">MNDAAMVTIARYSPLTRSEGTPTTSPPSMATAPAASRFSKAGVPTCTSSTATV</sequence>
<gene>
    <name evidence="2" type="ORF">NCTC10911_01228</name>
</gene>
<evidence type="ECO:0000313" key="2">
    <source>
        <dbReference type="EMBL" id="SUV64211.1"/>
    </source>
</evidence>